<reference evidence="7" key="1">
    <citation type="submission" date="2020-10" db="EMBL/GenBank/DDBJ databases">
        <authorList>
            <person name="Kikuchi T."/>
        </authorList>
    </citation>
    <scope>NUCLEOTIDE SEQUENCE</scope>
    <source>
        <strain evidence="7">NKZ352</strain>
    </source>
</reference>
<dbReference type="EMBL" id="CAJGYM010000006">
    <property type="protein sequence ID" value="CAD6187494.1"/>
    <property type="molecule type" value="Genomic_DNA"/>
</dbReference>
<evidence type="ECO:0000256" key="3">
    <source>
        <dbReference type="ARBA" id="ARBA00012663"/>
    </source>
</evidence>
<evidence type="ECO:0000256" key="4">
    <source>
        <dbReference type="ARBA" id="ARBA00022801"/>
    </source>
</evidence>
<evidence type="ECO:0000256" key="5">
    <source>
        <dbReference type="SAM" id="SignalP"/>
    </source>
</evidence>
<accession>A0A8S1GWW4</accession>
<feature type="chain" id="PRO_5035844645" description="beta-N-acetylhexosaminidase" evidence="5">
    <location>
        <begin position="17"/>
        <end position="503"/>
    </location>
</feature>
<protein>
    <recommendedName>
        <fullName evidence="3">beta-N-acetylhexosaminidase</fullName>
        <ecNumber evidence="3">3.2.1.52</ecNumber>
    </recommendedName>
</protein>
<keyword evidence="8" id="KW-1185">Reference proteome</keyword>
<dbReference type="GO" id="GO:0004563">
    <property type="term" value="F:beta-N-acetylhexosaminidase activity"/>
    <property type="evidence" value="ECO:0007669"/>
    <property type="project" value="UniProtKB-EC"/>
</dbReference>
<feature type="domain" description="Glycoside hydrolase family 20 catalytic" evidence="6">
    <location>
        <begin position="74"/>
        <end position="166"/>
    </location>
</feature>
<evidence type="ECO:0000259" key="6">
    <source>
        <dbReference type="Pfam" id="PF00728"/>
    </source>
</evidence>
<evidence type="ECO:0000313" key="7">
    <source>
        <dbReference type="EMBL" id="CAD6187494.1"/>
    </source>
</evidence>
<evidence type="ECO:0000256" key="2">
    <source>
        <dbReference type="ARBA" id="ARBA00006285"/>
    </source>
</evidence>
<dbReference type="InterPro" id="IPR017853">
    <property type="entry name" value="GH"/>
</dbReference>
<proteinExistence type="inferred from homology"/>
<keyword evidence="5" id="KW-0732">Signal</keyword>
<dbReference type="SUPFAM" id="SSF51445">
    <property type="entry name" value="(Trans)glycosidases"/>
    <property type="match status" value="1"/>
</dbReference>
<dbReference type="EC" id="3.2.1.52" evidence="3"/>
<organism evidence="7 8">
    <name type="scientific">Caenorhabditis auriculariae</name>
    <dbReference type="NCBI Taxonomy" id="2777116"/>
    <lineage>
        <taxon>Eukaryota</taxon>
        <taxon>Metazoa</taxon>
        <taxon>Ecdysozoa</taxon>
        <taxon>Nematoda</taxon>
        <taxon>Chromadorea</taxon>
        <taxon>Rhabditida</taxon>
        <taxon>Rhabditina</taxon>
        <taxon>Rhabditomorpha</taxon>
        <taxon>Rhabditoidea</taxon>
        <taxon>Rhabditidae</taxon>
        <taxon>Peloderinae</taxon>
        <taxon>Caenorhabditis</taxon>
    </lineage>
</organism>
<gene>
    <name evidence="7" type="ORF">CAUJ_LOCUS3413</name>
</gene>
<dbReference type="InterPro" id="IPR015883">
    <property type="entry name" value="Glyco_hydro_20_cat"/>
</dbReference>
<dbReference type="InterPro" id="IPR038901">
    <property type="entry name" value="HEXDC-like"/>
</dbReference>
<dbReference type="PANTHER" id="PTHR21040:SF8">
    <property type="entry name" value="BCDNA.GH04120"/>
    <property type="match status" value="1"/>
</dbReference>
<evidence type="ECO:0000256" key="1">
    <source>
        <dbReference type="ARBA" id="ARBA00001231"/>
    </source>
</evidence>
<feature type="signal peptide" evidence="5">
    <location>
        <begin position="1"/>
        <end position="16"/>
    </location>
</feature>
<dbReference type="PANTHER" id="PTHR21040">
    <property type="entry name" value="BCDNA.GH04120"/>
    <property type="match status" value="1"/>
</dbReference>
<dbReference type="OrthoDB" id="10023921at2759"/>
<keyword evidence="4" id="KW-0378">Hydrolase</keyword>
<comment type="similarity">
    <text evidence="2">Belongs to the glycosyl hydrolase 20 family.</text>
</comment>
<dbReference type="AlphaFoldDB" id="A0A8S1GWW4"/>
<dbReference type="Pfam" id="PF00728">
    <property type="entry name" value="Glyco_hydro_20"/>
    <property type="match status" value="1"/>
</dbReference>
<comment type="catalytic activity">
    <reaction evidence="1">
        <text>Hydrolysis of terminal non-reducing N-acetyl-D-hexosamine residues in N-acetyl-beta-D-hexosaminides.</text>
        <dbReference type="EC" id="3.2.1.52"/>
    </reaction>
</comment>
<dbReference type="CDD" id="cd06565">
    <property type="entry name" value="GH20_GcnA-like"/>
    <property type="match status" value="1"/>
</dbReference>
<dbReference type="Proteomes" id="UP000835052">
    <property type="component" value="Unassembled WGS sequence"/>
</dbReference>
<dbReference type="GO" id="GO:0005975">
    <property type="term" value="P:carbohydrate metabolic process"/>
    <property type="evidence" value="ECO:0007669"/>
    <property type="project" value="InterPro"/>
</dbReference>
<name>A0A8S1GWW4_9PELO</name>
<sequence length="503" mass="58345">MYAALFLVFFLPQVHSIEGFRNAYIHFDLKGAPPRPLYFKQMLSMISNLGATGVLIEWEDMFPYKGELSRILNGNAYSESEVYDILQHAQSQGLDVIPLVQTLGHLEWILKTEEYADLREDADFPMVACIGDQRASDLILEAVNQITYMHAQFSTKYVHIGADEAFQIGTCDADKRIVPVKYDNNTLGLVFDHLQNVAYNITRGYPGVKVLMWFDEFKSAPIELIKQYNLHELVAPVVWKYTANLEKDLPTEMWKNLSYSFREVWGASAFKGADGANRYWNRMKPYIVNNKEWFIQKETHSYLFEEFNSVLITGWQRYDHFASLAELFPTSITSLALNLVVAHRFHVSEEDAEEIGRILNCPLSTTLDDFLNGNDKCRFPGYQVRDAIRSFVQLKAFFDNSTWVHNRENGWLQPSQMFLSASNPYYVDAVKHSYVRTLKKLDIIIQNLRTSMNIIFYPDVVEEFITDYVQPFYDDLQRRAASVRLIDSRRSYRPRPWFAVSSS</sequence>
<comment type="caution">
    <text evidence="7">The sequence shown here is derived from an EMBL/GenBank/DDBJ whole genome shotgun (WGS) entry which is preliminary data.</text>
</comment>
<dbReference type="Gene3D" id="3.20.20.80">
    <property type="entry name" value="Glycosidases"/>
    <property type="match status" value="1"/>
</dbReference>
<evidence type="ECO:0000313" key="8">
    <source>
        <dbReference type="Proteomes" id="UP000835052"/>
    </source>
</evidence>